<keyword evidence="6 7" id="KW-0732">Signal</keyword>
<keyword evidence="6" id="KW-0472">Membrane</keyword>
<protein>
    <recommendedName>
        <fullName evidence="2 6">Photosystem I reaction center subunit III</fullName>
    </recommendedName>
    <alternativeName>
        <fullName evidence="5 6">PSI-F</fullName>
    </alternativeName>
</protein>
<evidence type="ECO:0000256" key="6">
    <source>
        <dbReference type="RuleBase" id="RU368107"/>
    </source>
</evidence>
<comment type="subcellular location">
    <subcellularLocation>
        <location evidence="6">Cellular thylakoid membrane</location>
    </subcellularLocation>
</comment>
<dbReference type="PANTHER" id="PTHR34939">
    <property type="entry name" value="PHOTOSYSTEM I REACTION CENTER SUBUNIT III, CHLOROPLASTIC"/>
    <property type="match status" value="1"/>
</dbReference>
<dbReference type="InterPro" id="IPR036577">
    <property type="entry name" value="PSI_PsaF_sf"/>
</dbReference>
<dbReference type="PANTHER" id="PTHR34939:SF1">
    <property type="entry name" value="PHOTOSYSTEM I REACTION CENTER SUBUNIT III, CHLOROPLASTIC"/>
    <property type="match status" value="1"/>
</dbReference>
<dbReference type="OrthoDB" id="512859at2"/>
<dbReference type="GO" id="GO:0015979">
    <property type="term" value="P:photosynthesis"/>
    <property type="evidence" value="ECO:0007669"/>
    <property type="project" value="UniProtKB-UniRule"/>
</dbReference>
<keyword evidence="6" id="KW-0812">Transmembrane</keyword>
<dbReference type="EMBL" id="JTJC03000002">
    <property type="protein sequence ID" value="NHC34749.1"/>
    <property type="molecule type" value="Genomic_DNA"/>
</dbReference>
<dbReference type="GO" id="GO:0031676">
    <property type="term" value="C:plasma membrane-derived thylakoid membrane"/>
    <property type="evidence" value="ECO:0007669"/>
    <property type="project" value="UniProtKB-SubCell"/>
</dbReference>
<proteinExistence type="inferred from homology"/>
<keyword evidence="6" id="KW-1133">Transmembrane helix</keyword>
<evidence type="ECO:0000256" key="3">
    <source>
        <dbReference type="ARBA" id="ARBA00022531"/>
    </source>
</evidence>
<feature type="transmembrane region" description="Helical" evidence="6">
    <location>
        <begin position="83"/>
        <end position="101"/>
    </location>
</feature>
<evidence type="ECO:0000313" key="9">
    <source>
        <dbReference type="Proteomes" id="UP000031532"/>
    </source>
</evidence>
<accession>A0A9X5E410</accession>
<feature type="signal peptide" evidence="7">
    <location>
        <begin position="1"/>
        <end position="24"/>
    </location>
</feature>
<evidence type="ECO:0000313" key="8">
    <source>
        <dbReference type="EMBL" id="NHC34749.1"/>
    </source>
</evidence>
<keyword evidence="6" id="KW-0793">Thylakoid</keyword>
<dbReference type="AlphaFoldDB" id="A0A9X5E410"/>
<keyword evidence="3 6" id="KW-0602">Photosynthesis</keyword>
<comment type="similarity">
    <text evidence="1 6">Belongs to the PsaF family.</text>
</comment>
<keyword evidence="9" id="KW-1185">Reference proteome</keyword>
<name>A0A9X5E410_9CYAN</name>
<feature type="chain" id="PRO_5040827895" description="Photosystem I reaction center subunit III" evidence="7">
    <location>
        <begin position="25"/>
        <end position="161"/>
    </location>
</feature>
<dbReference type="Pfam" id="PF02507">
    <property type="entry name" value="PSI_PsaF"/>
    <property type="match status" value="1"/>
</dbReference>
<dbReference type="InterPro" id="IPR003666">
    <property type="entry name" value="PSI_PsaF"/>
</dbReference>
<gene>
    <name evidence="8" type="ORF">QH73_0008765</name>
</gene>
<dbReference type="SUPFAM" id="SSF81536">
    <property type="entry name" value="Subunit III of photosystem I reaction centre, PsaF"/>
    <property type="match status" value="1"/>
</dbReference>
<dbReference type="Proteomes" id="UP000031532">
    <property type="component" value="Unassembled WGS sequence"/>
</dbReference>
<evidence type="ECO:0000256" key="2">
    <source>
        <dbReference type="ARBA" id="ARBA00016492"/>
    </source>
</evidence>
<keyword evidence="4 6" id="KW-0603">Photosystem I</keyword>
<comment type="function">
    <text evidence="6">Participates in efficiency of electron transfer from plastocyanin to P700 (or cytochrome c553 in algae and cyanobacteria). This plastocyanin-docking protein contributes to the specific association of plastocyanin to PSI.</text>
</comment>
<dbReference type="Gene3D" id="1.10.8.110">
    <property type="entry name" value="Photosystem I PsaF, reaction centre subunit III"/>
    <property type="match status" value="1"/>
</dbReference>
<evidence type="ECO:0000256" key="7">
    <source>
        <dbReference type="SAM" id="SignalP"/>
    </source>
</evidence>
<organism evidence="8 9">
    <name type="scientific">Scytonema millei VB511283</name>
    <dbReference type="NCBI Taxonomy" id="1245923"/>
    <lineage>
        <taxon>Bacteria</taxon>
        <taxon>Bacillati</taxon>
        <taxon>Cyanobacteriota</taxon>
        <taxon>Cyanophyceae</taxon>
        <taxon>Nostocales</taxon>
        <taxon>Scytonemataceae</taxon>
        <taxon>Scytonema</taxon>
    </lineage>
</organism>
<reference evidence="8 9" key="1">
    <citation type="journal article" date="2015" name="Genome Announc.">
        <title>Draft Genome Sequence of the Terrestrial Cyanobacterium Scytonema millei VB511283, Isolated from Eastern India.</title>
        <authorList>
            <person name="Sen D."/>
            <person name="Chandrababunaidu M.M."/>
            <person name="Singh D."/>
            <person name="Sanghi N."/>
            <person name="Ghorai A."/>
            <person name="Mishra G.P."/>
            <person name="Madduluri M."/>
            <person name="Adhikary S.P."/>
            <person name="Tripathy S."/>
        </authorList>
    </citation>
    <scope>NUCLEOTIDE SEQUENCE [LARGE SCALE GENOMIC DNA]</scope>
    <source>
        <strain evidence="8 9">VB511283</strain>
    </source>
</reference>
<evidence type="ECO:0000256" key="4">
    <source>
        <dbReference type="ARBA" id="ARBA00022836"/>
    </source>
</evidence>
<sequence length="161" mass="17784">MRRLLFALAIAFVIWGSTIPTASAANSTLVPCSKSPAFQARMKNAPDTYYFNKPFKAYAKYELCGSDGLPHLPLDRLDRATDVLAPIGLFLYVAGFIGWSGRSYLRATKSASDPEMKEIFIDLPLALQSITKAVLWPLLALQEFLSGDLTARDEEIPISPR</sequence>
<comment type="caution">
    <text evidence="8">The sequence shown here is derived from an EMBL/GenBank/DDBJ whole genome shotgun (WGS) entry which is preliminary data.</text>
</comment>
<dbReference type="GO" id="GO:0009538">
    <property type="term" value="C:photosystem I reaction center"/>
    <property type="evidence" value="ECO:0007669"/>
    <property type="project" value="UniProtKB-UniRule"/>
</dbReference>
<evidence type="ECO:0000256" key="1">
    <source>
        <dbReference type="ARBA" id="ARBA00008386"/>
    </source>
</evidence>
<evidence type="ECO:0000256" key="5">
    <source>
        <dbReference type="ARBA" id="ARBA00033433"/>
    </source>
</evidence>